<accession>A0A4P9WRL3</accession>
<sequence length="350" mass="36641">MAALAPVAPSHPEASSKPHSISLTDHPDSSLSRTPTAPVATEDEMATPRGGLTDHSSPEMPLIRSQSNHEYHTAPDEGATHHASLSEMPLRRSAGESQDTRLQESDVFAPVLPHQTAELPRPDVINSLPLSSASNPLTTVGLPTSGRAANNETIAETSVSGPALGPPSDNEVDLKQGRADDSTTPSMSSSPPQEQPAVDTEVPRAPTELTSDKSLVSEVDEAGQHPPPVETDDTSVRGEVSRPDMQDTWIADALASEVSADPPVHGDGKARLSDSTALEESSVPAREARRSPEAELPVDMSPAVAATTLNQNGKRSGSTISSEALDVFKKSRVTSEKSSRRTAHLGGGGI</sequence>
<feature type="compositionally biased region" description="Polar residues" evidence="1">
    <location>
        <begin position="17"/>
        <end position="35"/>
    </location>
</feature>
<gene>
    <name evidence="2" type="ORF">CAUPRSCDRAFT_12439</name>
</gene>
<organism evidence="2 3">
    <name type="scientific">Caulochytrium protostelioides</name>
    <dbReference type="NCBI Taxonomy" id="1555241"/>
    <lineage>
        <taxon>Eukaryota</taxon>
        <taxon>Fungi</taxon>
        <taxon>Fungi incertae sedis</taxon>
        <taxon>Chytridiomycota</taxon>
        <taxon>Chytridiomycota incertae sedis</taxon>
        <taxon>Chytridiomycetes</taxon>
        <taxon>Caulochytriales</taxon>
        <taxon>Caulochytriaceae</taxon>
        <taxon>Caulochytrium</taxon>
    </lineage>
</organism>
<feature type="compositionally biased region" description="Low complexity" evidence="1">
    <location>
        <begin position="126"/>
        <end position="137"/>
    </location>
</feature>
<name>A0A4P9WRL3_9FUNG</name>
<feature type="compositionally biased region" description="Basic and acidic residues" evidence="1">
    <location>
        <begin position="67"/>
        <end position="80"/>
    </location>
</feature>
<feature type="compositionally biased region" description="Basic and acidic residues" evidence="1">
    <location>
        <begin position="326"/>
        <end position="339"/>
    </location>
</feature>
<dbReference type="AlphaFoldDB" id="A0A4P9WRL3"/>
<evidence type="ECO:0000313" key="3">
    <source>
        <dbReference type="Proteomes" id="UP000268535"/>
    </source>
</evidence>
<feature type="compositionally biased region" description="Basic and acidic residues" evidence="1">
    <location>
        <begin position="234"/>
        <end position="245"/>
    </location>
</feature>
<proteinExistence type="predicted"/>
<feature type="region of interest" description="Disordered" evidence="1">
    <location>
        <begin position="1"/>
        <end position="350"/>
    </location>
</feature>
<evidence type="ECO:0000256" key="1">
    <source>
        <dbReference type="SAM" id="MobiDB-lite"/>
    </source>
</evidence>
<feature type="compositionally biased region" description="Polar residues" evidence="1">
    <location>
        <begin position="307"/>
        <end position="322"/>
    </location>
</feature>
<dbReference type="Proteomes" id="UP000268535">
    <property type="component" value="Unassembled WGS sequence"/>
</dbReference>
<feature type="compositionally biased region" description="Low complexity" evidence="1">
    <location>
        <begin position="182"/>
        <end position="192"/>
    </location>
</feature>
<feature type="compositionally biased region" description="Polar residues" evidence="1">
    <location>
        <begin position="147"/>
        <end position="160"/>
    </location>
</feature>
<reference evidence="3" key="1">
    <citation type="journal article" date="2018" name="Nat. Microbiol.">
        <title>Leveraging single-cell genomics to expand the fungal tree of life.</title>
        <authorList>
            <person name="Ahrendt S.R."/>
            <person name="Quandt C.A."/>
            <person name="Ciobanu D."/>
            <person name="Clum A."/>
            <person name="Salamov A."/>
            <person name="Andreopoulos B."/>
            <person name="Cheng J.F."/>
            <person name="Woyke T."/>
            <person name="Pelin A."/>
            <person name="Henrissat B."/>
            <person name="Reynolds N.K."/>
            <person name="Benny G.L."/>
            <person name="Smith M.E."/>
            <person name="James T.Y."/>
            <person name="Grigoriev I.V."/>
        </authorList>
    </citation>
    <scope>NUCLEOTIDE SEQUENCE [LARGE SCALE GENOMIC DNA]</scope>
    <source>
        <strain evidence="3">ATCC 52028</strain>
    </source>
</reference>
<feature type="compositionally biased region" description="Basic and acidic residues" evidence="1">
    <location>
        <begin position="89"/>
        <end position="104"/>
    </location>
</feature>
<feature type="compositionally biased region" description="Basic and acidic residues" evidence="1">
    <location>
        <begin position="172"/>
        <end position="181"/>
    </location>
</feature>
<evidence type="ECO:0000313" key="2">
    <source>
        <dbReference type="EMBL" id="RKO95861.1"/>
    </source>
</evidence>
<dbReference type="EMBL" id="ML010778">
    <property type="protein sequence ID" value="RKO95861.1"/>
    <property type="molecule type" value="Genomic_DNA"/>
</dbReference>
<protein>
    <submittedName>
        <fullName evidence="2">Uncharacterized protein</fullName>
    </submittedName>
</protein>